<comment type="caution">
    <text evidence="3">The sequence shown here is derived from an EMBL/GenBank/DDBJ whole genome shotgun (WGS) entry which is preliminary data.</text>
</comment>
<proteinExistence type="predicted"/>
<dbReference type="AlphaFoldDB" id="A0A2U1SX71"/>
<evidence type="ECO:0000313" key="4">
    <source>
        <dbReference type="Proteomes" id="UP000244978"/>
    </source>
</evidence>
<organism evidence="3 4">
    <name type="scientific">Homoserinimonas hongtaonis</name>
    <dbReference type="NCBI Taxonomy" id="2079791"/>
    <lineage>
        <taxon>Bacteria</taxon>
        <taxon>Bacillati</taxon>
        <taxon>Actinomycetota</taxon>
        <taxon>Actinomycetes</taxon>
        <taxon>Micrococcales</taxon>
        <taxon>Microbacteriaceae</taxon>
        <taxon>Homoserinimonas</taxon>
    </lineage>
</organism>
<accession>A0A2U1SX71</accession>
<dbReference type="EMBL" id="QEEX01000002">
    <property type="protein sequence ID" value="PWB96235.1"/>
    <property type="molecule type" value="Genomic_DNA"/>
</dbReference>
<dbReference type="GO" id="GO:0016020">
    <property type="term" value="C:membrane"/>
    <property type="evidence" value="ECO:0007669"/>
    <property type="project" value="TreeGrafter"/>
</dbReference>
<feature type="domain" description="AB hydrolase-1" evidence="2">
    <location>
        <begin position="17"/>
        <end position="149"/>
    </location>
</feature>
<protein>
    <submittedName>
        <fullName evidence="3">Alpha/beta hydrolase</fullName>
    </submittedName>
</protein>
<keyword evidence="4" id="KW-1185">Reference proteome</keyword>
<dbReference type="Proteomes" id="UP000244978">
    <property type="component" value="Unassembled WGS sequence"/>
</dbReference>
<evidence type="ECO:0000313" key="3">
    <source>
        <dbReference type="EMBL" id="PWB96235.1"/>
    </source>
</evidence>
<keyword evidence="1 3" id="KW-0378">Hydrolase</keyword>
<dbReference type="SUPFAM" id="SSF53474">
    <property type="entry name" value="alpha/beta-Hydrolases"/>
    <property type="match status" value="1"/>
</dbReference>
<gene>
    <name evidence="3" type="ORF">DF220_12790</name>
</gene>
<dbReference type="Pfam" id="PF00561">
    <property type="entry name" value="Abhydrolase_1"/>
    <property type="match status" value="1"/>
</dbReference>
<name>A0A2U1SX71_9MICO</name>
<dbReference type="InterPro" id="IPR000073">
    <property type="entry name" value="AB_hydrolase_1"/>
</dbReference>
<evidence type="ECO:0000259" key="2">
    <source>
        <dbReference type="Pfam" id="PF00561"/>
    </source>
</evidence>
<dbReference type="Gene3D" id="3.40.50.1820">
    <property type="entry name" value="alpha/beta hydrolase"/>
    <property type="match status" value="1"/>
</dbReference>
<dbReference type="InterPro" id="IPR050266">
    <property type="entry name" value="AB_hydrolase_sf"/>
</dbReference>
<sequence length="265" mass="27613">MTIPRLTGVRVEGSSGPALVLGQSLGTSTILWSRAVPLLKEHFTILSVDLPGHGDSPATTEPFTVAELADAVVATAADAGFEHFFYAGVSLGGQVALELALRHPDAVDGASIICSSAKVGSEEAWRDRAAMVRVQGTPALVAGSAERWFAPGFIDAQPDAAGALLRALAFADDESYALCCEALAVSDIRTKLAEISVPILALWGELDPVIATDEARSVAENVQHGRGVQIAGVAHLAPIESPQVVATELIDFFSGKHHTDATKGE</sequence>
<dbReference type="RefSeq" id="WP_108998441.1">
    <property type="nucleotide sequence ID" value="NZ_QEEX01000002.1"/>
</dbReference>
<reference evidence="4" key="1">
    <citation type="submission" date="2018-04" db="EMBL/GenBank/DDBJ databases">
        <authorList>
            <person name="Liu S."/>
            <person name="Wang Z."/>
            <person name="Li J."/>
        </authorList>
    </citation>
    <scope>NUCLEOTIDE SEQUENCE [LARGE SCALE GENOMIC DNA]</scope>
    <source>
        <strain evidence="4">S1194</strain>
    </source>
</reference>
<dbReference type="PRINTS" id="PR00111">
    <property type="entry name" value="ABHYDROLASE"/>
</dbReference>
<dbReference type="PANTHER" id="PTHR43798">
    <property type="entry name" value="MONOACYLGLYCEROL LIPASE"/>
    <property type="match status" value="1"/>
</dbReference>
<dbReference type="PANTHER" id="PTHR43798:SF31">
    <property type="entry name" value="AB HYDROLASE SUPERFAMILY PROTEIN YCLE"/>
    <property type="match status" value="1"/>
</dbReference>
<evidence type="ECO:0000256" key="1">
    <source>
        <dbReference type="ARBA" id="ARBA00022801"/>
    </source>
</evidence>
<dbReference type="InterPro" id="IPR029058">
    <property type="entry name" value="AB_hydrolase_fold"/>
</dbReference>
<dbReference type="GO" id="GO:0016787">
    <property type="term" value="F:hydrolase activity"/>
    <property type="evidence" value="ECO:0007669"/>
    <property type="project" value="UniProtKB-KW"/>
</dbReference>